<dbReference type="Proteomes" id="UP000243799">
    <property type="component" value="Unassembled WGS sequence"/>
</dbReference>
<evidence type="ECO:0000313" key="4">
    <source>
        <dbReference type="Proteomes" id="UP000243799"/>
    </source>
</evidence>
<dbReference type="PANTHER" id="PTHR11895:SF7">
    <property type="entry name" value="GLUTAMYL-TRNA(GLN) AMIDOTRANSFERASE SUBUNIT A, MITOCHONDRIAL"/>
    <property type="match status" value="1"/>
</dbReference>
<dbReference type="GO" id="GO:0016740">
    <property type="term" value="F:transferase activity"/>
    <property type="evidence" value="ECO:0007669"/>
    <property type="project" value="UniProtKB-KW"/>
</dbReference>
<proteinExistence type="inferred from homology"/>
<protein>
    <submittedName>
        <fullName evidence="3">Aspartyl-tRNA(Asn)/glutamyl-tRNA(Gln) amidotransferase subunit A</fullName>
    </submittedName>
</protein>
<dbReference type="AlphaFoldDB" id="A0A1I1BLI1"/>
<comment type="similarity">
    <text evidence="1">Belongs to the amidase family.</text>
</comment>
<dbReference type="SUPFAM" id="SSF75304">
    <property type="entry name" value="Amidase signature (AS) enzymes"/>
    <property type="match status" value="1"/>
</dbReference>
<sequence length="433" mass="46204">MGAVREQVERQLRRVGERDPQLHAMVVTLERQALRDADRLDAGSGPREALHGLTVTLKDNIDVAGVPTTAGSGHHARGVAPADAAVTRLLRQAGAVVMGKNNMAEFAMGVTGRNRTFGDCRNAWDRDRIAGGSSSGSAVAVAAGMSTAALGTDTGGSGRIPAAVNGIVGMRPTVGRVSNRGVLPVSPSFDTVTPMARDVHTVAAVLAALEHWAPDDPTSGAGGRIAVGSCLEREPERLRVGLPREFFDEGVDPGVQSVIRSAVDTLRGLGAQVRDVDVPDAGRAQERMLDIMYPEAAAVHADRLRYEPDTIDPDVLRRLRLGQGVTAERTRQARAWQLGFQRRVDAVFDDVDVVVTPTIPLDVPLHDAVDLAASTREIARFTYAWSMYGGPSISIPCGFHPRSGMPVGLQLSGARWDDHVVLMAAAAYERTMR</sequence>
<keyword evidence="4" id="KW-1185">Reference proteome</keyword>
<evidence type="ECO:0000313" key="3">
    <source>
        <dbReference type="EMBL" id="SFB49608.1"/>
    </source>
</evidence>
<keyword evidence="3" id="KW-0808">Transferase</keyword>
<dbReference type="PANTHER" id="PTHR11895">
    <property type="entry name" value="TRANSAMIDASE"/>
    <property type="match status" value="1"/>
</dbReference>
<dbReference type="InterPro" id="IPR023631">
    <property type="entry name" value="Amidase_dom"/>
</dbReference>
<dbReference type="InterPro" id="IPR000120">
    <property type="entry name" value="Amidase"/>
</dbReference>
<dbReference type="EMBL" id="FOKG01000014">
    <property type="protein sequence ID" value="SFB49608.1"/>
    <property type="molecule type" value="Genomic_DNA"/>
</dbReference>
<dbReference type="Pfam" id="PF01425">
    <property type="entry name" value="Amidase"/>
    <property type="match status" value="1"/>
</dbReference>
<dbReference type="STRING" id="490629.SAMN05216266_11470"/>
<organism evidence="3 4">
    <name type="scientific">Amycolatopsis marina</name>
    <dbReference type="NCBI Taxonomy" id="490629"/>
    <lineage>
        <taxon>Bacteria</taxon>
        <taxon>Bacillati</taxon>
        <taxon>Actinomycetota</taxon>
        <taxon>Actinomycetes</taxon>
        <taxon>Pseudonocardiales</taxon>
        <taxon>Pseudonocardiaceae</taxon>
        <taxon>Amycolatopsis</taxon>
    </lineage>
</organism>
<accession>A0A1I1BLI1</accession>
<reference evidence="4" key="1">
    <citation type="submission" date="2016-10" db="EMBL/GenBank/DDBJ databases">
        <authorList>
            <person name="Varghese N."/>
            <person name="Submissions S."/>
        </authorList>
    </citation>
    <scope>NUCLEOTIDE SEQUENCE [LARGE SCALE GENOMIC DNA]</scope>
    <source>
        <strain evidence="4">CGMCC 4.3568</strain>
    </source>
</reference>
<dbReference type="Gene3D" id="3.90.1300.10">
    <property type="entry name" value="Amidase signature (AS) domain"/>
    <property type="match status" value="1"/>
</dbReference>
<name>A0A1I1BLI1_9PSEU</name>
<evidence type="ECO:0000259" key="2">
    <source>
        <dbReference type="Pfam" id="PF01425"/>
    </source>
</evidence>
<evidence type="ECO:0000256" key="1">
    <source>
        <dbReference type="ARBA" id="ARBA00009199"/>
    </source>
</evidence>
<dbReference type="InterPro" id="IPR036928">
    <property type="entry name" value="AS_sf"/>
</dbReference>
<gene>
    <name evidence="3" type="ORF">SAMN05216266_11470</name>
</gene>
<feature type="domain" description="Amidase" evidence="2">
    <location>
        <begin position="7"/>
        <end position="422"/>
    </location>
</feature>